<dbReference type="InterPro" id="IPR027417">
    <property type="entry name" value="P-loop_NTPase"/>
</dbReference>
<protein>
    <recommendedName>
        <fullName evidence="4">Helicase C-terminal domain-containing protein</fullName>
    </recommendedName>
</protein>
<evidence type="ECO:0000313" key="3">
    <source>
        <dbReference type="Proteomes" id="UP000001072"/>
    </source>
</evidence>
<gene>
    <name evidence="2" type="ORF">MELLADRAFT_88872</name>
</gene>
<dbReference type="KEGG" id="mlr:MELLADRAFT_88872"/>
<organism evidence="3">
    <name type="scientific">Melampsora larici-populina (strain 98AG31 / pathotype 3-4-7)</name>
    <name type="common">Poplar leaf rust fungus</name>
    <dbReference type="NCBI Taxonomy" id="747676"/>
    <lineage>
        <taxon>Eukaryota</taxon>
        <taxon>Fungi</taxon>
        <taxon>Dikarya</taxon>
        <taxon>Basidiomycota</taxon>
        <taxon>Pucciniomycotina</taxon>
        <taxon>Pucciniomycetes</taxon>
        <taxon>Pucciniales</taxon>
        <taxon>Melampsoraceae</taxon>
        <taxon>Melampsora</taxon>
    </lineage>
</organism>
<keyword evidence="1" id="KW-0175">Coiled coil</keyword>
<proteinExistence type="predicted"/>
<evidence type="ECO:0000256" key="1">
    <source>
        <dbReference type="SAM" id="Coils"/>
    </source>
</evidence>
<dbReference type="Proteomes" id="UP000001072">
    <property type="component" value="Unassembled WGS sequence"/>
</dbReference>
<dbReference type="SUPFAM" id="SSF52540">
    <property type="entry name" value="P-loop containing nucleoside triphosphate hydrolases"/>
    <property type="match status" value="1"/>
</dbReference>
<dbReference type="Gene3D" id="3.40.50.300">
    <property type="entry name" value="P-loop containing nucleotide triphosphate hydrolases"/>
    <property type="match status" value="1"/>
</dbReference>
<evidence type="ECO:0008006" key="4">
    <source>
        <dbReference type="Google" id="ProtNLM"/>
    </source>
</evidence>
<evidence type="ECO:0000313" key="2">
    <source>
        <dbReference type="EMBL" id="EGG11820.1"/>
    </source>
</evidence>
<dbReference type="HOGENOM" id="CLU_676298_0_0_1"/>
<keyword evidence="3" id="KW-1185">Reference proteome</keyword>
<sequence length="407" mass="46324">MDPSTITQMVGRAGRSGNHGLGIMFVEPNRPSGKNKISEFEEGKEMGDDERMDALAITPVCLRVALSIDNLAFRFGYIPLSVDDSRYKEEIARQQAAWMPNCTCSNCEPEGAVQLINAFRKTSKSDLSHLISTPVLDLSNPLESTLPYLWYPPKLVVSTIKPLICKKDDPIRLKEDFVELAVSLVGHFEILYRKSPLKNCGVAPDVLFNREHAWLIVKNYKLILDGLCLRKLLGSQAVPGIFQMINTCIQLWLHSDAYAHLELEMDMAQVEEDQNYLDDMLIEAEYEAEKQVQLLRKADEARAVEARKAARLEKAAEKYEKEELARESRRKKMEGKQTVVRDVMTSHEVCHFTWIYCYKYSSLTSVSMAEELNRVTSASGPPNLNLLYLFFRASSVRMFWNCVIPKV</sequence>
<dbReference type="InParanoid" id="F4R643"/>
<dbReference type="VEuPathDB" id="FungiDB:MELLADRAFT_88872"/>
<name>F4R643_MELLP</name>
<dbReference type="AlphaFoldDB" id="F4R643"/>
<reference evidence="3" key="1">
    <citation type="journal article" date="2011" name="Proc. Natl. Acad. Sci. U.S.A.">
        <title>Obligate biotrophy features unraveled by the genomic analysis of rust fungi.</title>
        <authorList>
            <person name="Duplessis S."/>
            <person name="Cuomo C.A."/>
            <person name="Lin Y.-C."/>
            <person name="Aerts A."/>
            <person name="Tisserant E."/>
            <person name="Veneault-Fourrey C."/>
            <person name="Joly D.L."/>
            <person name="Hacquard S."/>
            <person name="Amselem J."/>
            <person name="Cantarel B.L."/>
            <person name="Chiu R."/>
            <person name="Coutinho P.M."/>
            <person name="Feau N."/>
            <person name="Field M."/>
            <person name="Frey P."/>
            <person name="Gelhaye E."/>
            <person name="Goldberg J."/>
            <person name="Grabherr M.G."/>
            <person name="Kodira C.D."/>
            <person name="Kohler A."/>
            <person name="Kuees U."/>
            <person name="Lindquist E.A."/>
            <person name="Lucas S.M."/>
            <person name="Mago R."/>
            <person name="Mauceli E."/>
            <person name="Morin E."/>
            <person name="Murat C."/>
            <person name="Pangilinan J.L."/>
            <person name="Park R."/>
            <person name="Pearson M."/>
            <person name="Quesneville H."/>
            <person name="Rouhier N."/>
            <person name="Sakthikumar S."/>
            <person name="Salamov A.A."/>
            <person name="Schmutz J."/>
            <person name="Selles B."/>
            <person name="Shapiro H."/>
            <person name="Tanguay P."/>
            <person name="Tuskan G.A."/>
            <person name="Henrissat B."/>
            <person name="Van de Peer Y."/>
            <person name="Rouze P."/>
            <person name="Ellis J.G."/>
            <person name="Dodds P.N."/>
            <person name="Schein J.E."/>
            <person name="Zhong S."/>
            <person name="Hamelin R.C."/>
            <person name="Grigoriev I.V."/>
            <person name="Szabo L.J."/>
            <person name="Martin F."/>
        </authorList>
    </citation>
    <scope>NUCLEOTIDE SEQUENCE [LARGE SCALE GENOMIC DNA]</scope>
    <source>
        <strain evidence="3">98AG31 / pathotype 3-4-7</strain>
    </source>
</reference>
<dbReference type="OrthoDB" id="10400315at2759"/>
<feature type="coiled-coil region" evidence="1">
    <location>
        <begin position="302"/>
        <end position="332"/>
    </location>
</feature>
<dbReference type="GeneID" id="18935018"/>
<dbReference type="RefSeq" id="XP_007404195.1">
    <property type="nucleotide sequence ID" value="XM_007404133.1"/>
</dbReference>
<accession>F4R643</accession>
<dbReference type="EMBL" id="GL883091">
    <property type="protein sequence ID" value="EGG11820.1"/>
    <property type="molecule type" value="Genomic_DNA"/>
</dbReference>